<keyword evidence="2" id="KW-1185">Reference proteome</keyword>
<dbReference type="EMBL" id="CP021112">
    <property type="protein sequence ID" value="ARP97972.1"/>
    <property type="molecule type" value="Genomic_DNA"/>
</dbReference>
<sequence>MERLGTKLLPAIIFSFSIAVSGCATKYQETGLTGGFTDKMIDQNTGIIVISGNGFTSEEKVRSMLMLRASEMTVQNGHQRFSLLTIEDQAALDAQKAGKLPAYLREKAARENFGPKLTTTTTTVFSTYATLPINKSGGGFFVVMYKGNQGGAYEAGQLIAELKPKLANN</sequence>
<dbReference type="OrthoDB" id="8211528at2"/>
<accession>A0A1W6ZKW6</accession>
<organism evidence="1 2">
    <name type="scientific">Pseudorhodoplanes sinuspersici</name>
    <dbReference type="NCBI Taxonomy" id="1235591"/>
    <lineage>
        <taxon>Bacteria</taxon>
        <taxon>Pseudomonadati</taxon>
        <taxon>Pseudomonadota</taxon>
        <taxon>Alphaproteobacteria</taxon>
        <taxon>Hyphomicrobiales</taxon>
        <taxon>Pseudorhodoplanes</taxon>
    </lineage>
</organism>
<evidence type="ECO:0000313" key="1">
    <source>
        <dbReference type="EMBL" id="ARP97972.1"/>
    </source>
</evidence>
<dbReference type="PROSITE" id="PS51257">
    <property type="entry name" value="PROKAR_LIPOPROTEIN"/>
    <property type="match status" value="1"/>
</dbReference>
<dbReference type="STRING" id="1235591.CAK95_01925"/>
<proteinExistence type="predicted"/>
<dbReference type="RefSeq" id="WP_086086289.1">
    <property type="nucleotide sequence ID" value="NZ_CP021112.1"/>
</dbReference>
<dbReference type="AlphaFoldDB" id="A0A1W6ZKW6"/>
<evidence type="ECO:0000313" key="2">
    <source>
        <dbReference type="Proteomes" id="UP000194137"/>
    </source>
</evidence>
<dbReference type="Proteomes" id="UP000194137">
    <property type="component" value="Chromosome"/>
</dbReference>
<reference evidence="1 2" key="1">
    <citation type="submission" date="2017-05" db="EMBL/GenBank/DDBJ databases">
        <title>Full genome sequence of Pseudorhodoplanes sinuspersici.</title>
        <authorList>
            <person name="Dastgheib S.M.M."/>
            <person name="Shavandi M."/>
            <person name="Tirandaz H."/>
        </authorList>
    </citation>
    <scope>NUCLEOTIDE SEQUENCE [LARGE SCALE GENOMIC DNA]</scope>
    <source>
        <strain evidence="1 2">RIPI110</strain>
    </source>
</reference>
<dbReference type="NCBIfam" id="NF047637">
    <property type="entry name" value="lipo_CC0125"/>
    <property type="match status" value="1"/>
</dbReference>
<gene>
    <name evidence="1" type="ORF">CAK95_01925</name>
</gene>
<protein>
    <submittedName>
        <fullName evidence="1">Uncharacterized protein</fullName>
    </submittedName>
</protein>
<name>A0A1W6ZKW6_9HYPH</name>
<dbReference type="KEGG" id="psin:CAK95_01925"/>